<name>A0A9P9Y6N1_9HYPO</name>
<dbReference type="GO" id="GO:0005975">
    <property type="term" value="P:carbohydrate metabolic process"/>
    <property type="evidence" value="ECO:0007669"/>
    <property type="project" value="InterPro"/>
</dbReference>
<dbReference type="SUPFAM" id="SSF48208">
    <property type="entry name" value="Six-hairpin glycosidases"/>
    <property type="match status" value="1"/>
</dbReference>
<reference evidence="3" key="2">
    <citation type="submission" date="2022-07" db="EMBL/GenBank/DDBJ databases">
        <authorList>
            <person name="Goncalves M.F.M."/>
            <person name="Hilario S."/>
            <person name="Van De Peer Y."/>
            <person name="Esteves A.C."/>
            <person name="Alves A."/>
        </authorList>
    </citation>
    <scope>NUCLEOTIDE SEQUENCE</scope>
    <source>
        <strain evidence="3">MUM 19.33</strain>
    </source>
</reference>
<feature type="compositionally biased region" description="Low complexity" evidence="1">
    <location>
        <begin position="221"/>
        <end position="241"/>
    </location>
</feature>
<gene>
    <name evidence="3" type="ORF">J7T54_004809</name>
</gene>
<organism evidence="3 4">
    <name type="scientific">Emericellopsis cladophorae</name>
    <dbReference type="NCBI Taxonomy" id="2686198"/>
    <lineage>
        <taxon>Eukaryota</taxon>
        <taxon>Fungi</taxon>
        <taxon>Dikarya</taxon>
        <taxon>Ascomycota</taxon>
        <taxon>Pezizomycotina</taxon>
        <taxon>Sordariomycetes</taxon>
        <taxon>Hypocreomycetidae</taxon>
        <taxon>Hypocreales</taxon>
        <taxon>Bionectriaceae</taxon>
        <taxon>Emericellopsis</taxon>
    </lineage>
</organism>
<dbReference type="Gene3D" id="3.40.30.10">
    <property type="entry name" value="Glutaredoxin"/>
    <property type="match status" value="1"/>
</dbReference>
<dbReference type="InterPro" id="IPR024705">
    <property type="entry name" value="Ssp411"/>
</dbReference>
<accession>A0A9P9Y6N1</accession>
<dbReference type="PANTHER" id="PTHR42899">
    <property type="entry name" value="SPERMATOGENESIS-ASSOCIATED PROTEIN 20"/>
    <property type="match status" value="1"/>
</dbReference>
<dbReference type="RefSeq" id="XP_051365119.1">
    <property type="nucleotide sequence ID" value="XM_051503502.1"/>
</dbReference>
<sequence>MVASELTASAKALGPIPSDGGQQTALPLQPLTNQADKSSSAFVRSLANSLVAWQPLDDATIERARREHKLIYMHIGYRACHHCRLMAHESFANKECASIINDSFIPVAIDRDQRPDLDAIYMNYVQALANIGGWPLNVFLTPNLEPVFGGTYWPCANSSPLTTDDSEEEVLGFLAIVKKVRDIWRDQESRCRKEATEMVAQLRNFAAEGTLNGTRNFTPGAASSQQAAQTTTAHESASTQTKTASEVDLDQLEDAYSHIAGTYDPVYGGFGLAPKFVTPPKLAFLMSLPNLPGPARDVIGHSECETGLQMALATLRKVRDGALRDHVGGTGFSRFSLTPDWTVPNFEKLTSDNALLLSLYTDAWKQGGKANDEFRDVVIELADYLTTAPIALPNGAFATSEAADSYQKKGDQEMWEGAYHTWTRKEFNREVEALDKQAAQIAAAYFGIREDGNVEQHHDPNDEFINQNTLSVHRSLDELSRQFGVSVERVEDCIHFAKTALSKKQQQDRVRPEIDDQVVVGTVGLVIAALARAEDALDEPKGVYPYQKKCSDAVDFILREKLWDPVSQTLHRTWNGQRGGEGFADDYAYLIKGLLQLWHSTKDDNLLMFADQLQKAQIAKFYDPAGGFYTTVADAPHTILRLKDGLDTTLPSTNAVSVENLFQLGHILADDKYVSLAHNTINAFEAEMLQHPWLFPGLLGGVVKARLPETQEPPPTRYRLLRAKA</sequence>
<dbReference type="OrthoDB" id="1923667at2759"/>
<comment type="caution">
    <text evidence="3">The sequence shown here is derived from an EMBL/GenBank/DDBJ whole genome shotgun (WGS) entry which is preliminary data.</text>
</comment>
<dbReference type="GeneID" id="75831295"/>
<proteinExistence type="predicted"/>
<dbReference type="InterPro" id="IPR004879">
    <property type="entry name" value="Ssp411-like_TRX"/>
</dbReference>
<dbReference type="InterPro" id="IPR008928">
    <property type="entry name" value="6-hairpin_glycosidase_sf"/>
</dbReference>
<evidence type="ECO:0000313" key="4">
    <source>
        <dbReference type="Proteomes" id="UP001055219"/>
    </source>
</evidence>
<dbReference type="Pfam" id="PF03190">
    <property type="entry name" value="Thioredox_DsbH"/>
    <property type="match status" value="1"/>
</dbReference>
<dbReference type="AlphaFoldDB" id="A0A9P9Y6N1"/>
<dbReference type="InterPro" id="IPR036249">
    <property type="entry name" value="Thioredoxin-like_sf"/>
</dbReference>
<protein>
    <submittedName>
        <fullName evidence="3">Spermatogenesis-associated protein-like protein</fullName>
    </submittedName>
</protein>
<evidence type="ECO:0000256" key="1">
    <source>
        <dbReference type="SAM" id="MobiDB-lite"/>
    </source>
</evidence>
<dbReference type="CDD" id="cd02955">
    <property type="entry name" value="SSP411"/>
    <property type="match status" value="1"/>
</dbReference>
<dbReference type="PIRSF" id="PIRSF006402">
    <property type="entry name" value="UCP006402_thioredoxin"/>
    <property type="match status" value="1"/>
</dbReference>
<dbReference type="PANTHER" id="PTHR42899:SF1">
    <property type="entry name" value="SPERMATOGENESIS-ASSOCIATED PROTEIN 20"/>
    <property type="match status" value="1"/>
</dbReference>
<evidence type="ECO:0000313" key="3">
    <source>
        <dbReference type="EMBL" id="KAI6784263.1"/>
    </source>
</evidence>
<dbReference type="Proteomes" id="UP001055219">
    <property type="component" value="Unassembled WGS sequence"/>
</dbReference>
<evidence type="ECO:0000259" key="2">
    <source>
        <dbReference type="Pfam" id="PF03190"/>
    </source>
</evidence>
<reference evidence="3" key="1">
    <citation type="journal article" date="2021" name="J Fungi (Basel)">
        <title>Genomic and Metabolomic Analyses of the Marine Fungus Emericellopsis cladophorae: Insights into Saltwater Adaptability Mechanisms and Its Biosynthetic Potential.</title>
        <authorList>
            <person name="Goncalves M.F.M."/>
            <person name="Hilario S."/>
            <person name="Van de Peer Y."/>
            <person name="Esteves A.C."/>
            <person name="Alves A."/>
        </authorList>
    </citation>
    <scope>NUCLEOTIDE SEQUENCE</scope>
    <source>
        <strain evidence="3">MUM 19.33</strain>
    </source>
</reference>
<dbReference type="EMBL" id="JAGIXG020000005">
    <property type="protein sequence ID" value="KAI6784263.1"/>
    <property type="molecule type" value="Genomic_DNA"/>
</dbReference>
<feature type="domain" description="Spermatogenesis-associated protein 20-like TRX" evidence="2">
    <location>
        <begin position="33"/>
        <end position="202"/>
    </location>
</feature>
<feature type="region of interest" description="Disordered" evidence="1">
    <location>
        <begin position="213"/>
        <end position="246"/>
    </location>
</feature>
<dbReference type="SUPFAM" id="SSF52833">
    <property type="entry name" value="Thioredoxin-like"/>
    <property type="match status" value="1"/>
</dbReference>
<keyword evidence="4" id="KW-1185">Reference proteome</keyword>